<accession>A0AAN6VU07</accession>
<dbReference type="InterPro" id="IPR045518">
    <property type="entry name" value="2EXR"/>
</dbReference>
<evidence type="ECO:0000259" key="1">
    <source>
        <dbReference type="Pfam" id="PF20150"/>
    </source>
</evidence>
<name>A0AAN6VU07_9PEZI</name>
<dbReference type="Pfam" id="PF20150">
    <property type="entry name" value="2EXR"/>
    <property type="match status" value="1"/>
</dbReference>
<dbReference type="PANTHER" id="PTHR35910:SF1">
    <property type="entry name" value="2EXR DOMAIN-CONTAINING PROTEIN"/>
    <property type="match status" value="1"/>
</dbReference>
<gene>
    <name evidence="2" type="ORF">C8A00DRAFT_12633</name>
</gene>
<dbReference type="Proteomes" id="UP001302745">
    <property type="component" value="Unassembled WGS sequence"/>
</dbReference>
<organism evidence="2 3">
    <name type="scientific">Chaetomidium leptoderma</name>
    <dbReference type="NCBI Taxonomy" id="669021"/>
    <lineage>
        <taxon>Eukaryota</taxon>
        <taxon>Fungi</taxon>
        <taxon>Dikarya</taxon>
        <taxon>Ascomycota</taxon>
        <taxon>Pezizomycotina</taxon>
        <taxon>Sordariomycetes</taxon>
        <taxon>Sordariomycetidae</taxon>
        <taxon>Sordariales</taxon>
        <taxon>Chaetomiaceae</taxon>
        <taxon>Chaetomidium</taxon>
    </lineage>
</organism>
<reference evidence="2" key="1">
    <citation type="journal article" date="2023" name="Mol. Phylogenet. Evol.">
        <title>Genome-scale phylogeny and comparative genomics of the fungal order Sordariales.</title>
        <authorList>
            <person name="Hensen N."/>
            <person name="Bonometti L."/>
            <person name="Westerberg I."/>
            <person name="Brannstrom I.O."/>
            <person name="Guillou S."/>
            <person name="Cros-Aarteil S."/>
            <person name="Calhoun S."/>
            <person name="Haridas S."/>
            <person name="Kuo A."/>
            <person name="Mondo S."/>
            <person name="Pangilinan J."/>
            <person name="Riley R."/>
            <person name="LaButti K."/>
            <person name="Andreopoulos B."/>
            <person name="Lipzen A."/>
            <person name="Chen C."/>
            <person name="Yan M."/>
            <person name="Daum C."/>
            <person name="Ng V."/>
            <person name="Clum A."/>
            <person name="Steindorff A."/>
            <person name="Ohm R.A."/>
            <person name="Martin F."/>
            <person name="Silar P."/>
            <person name="Natvig D.O."/>
            <person name="Lalanne C."/>
            <person name="Gautier V."/>
            <person name="Ament-Velasquez S.L."/>
            <person name="Kruys A."/>
            <person name="Hutchinson M.I."/>
            <person name="Powell A.J."/>
            <person name="Barry K."/>
            <person name="Miller A.N."/>
            <person name="Grigoriev I.V."/>
            <person name="Debuchy R."/>
            <person name="Gladieux P."/>
            <person name="Hiltunen Thoren M."/>
            <person name="Johannesson H."/>
        </authorList>
    </citation>
    <scope>NUCLEOTIDE SEQUENCE</scope>
    <source>
        <strain evidence="2">CBS 538.74</strain>
    </source>
</reference>
<keyword evidence="3" id="KW-1185">Reference proteome</keyword>
<dbReference type="AlphaFoldDB" id="A0AAN6VU07"/>
<proteinExistence type="predicted"/>
<sequence length="216" mass="25028">MDTFQCTFHPFPLLPFELRARIWLFTVEPRTIEVRVLCDGWSADAPVYLISSTPVPVPATLQTCREARNLKLYEQAFSEINARGHYVWVNWDMDIISIGTSHLDYFHPAAPLIKRLKFERENFNEFSYHSEVKDLDAFVNVKEIFVVCTDGVRAWHGALEEHYSHWRCGEENLYLIDPHDGGRMMRATELDAMMDQELKEVWAQGGTDYPSGEPLS</sequence>
<reference evidence="2" key="2">
    <citation type="submission" date="2023-05" db="EMBL/GenBank/DDBJ databases">
        <authorList>
            <consortium name="Lawrence Berkeley National Laboratory"/>
            <person name="Steindorff A."/>
            <person name="Hensen N."/>
            <person name="Bonometti L."/>
            <person name="Westerberg I."/>
            <person name="Brannstrom I.O."/>
            <person name="Guillou S."/>
            <person name="Cros-Aarteil S."/>
            <person name="Calhoun S."/>
            <person name="Haridas S."/>
            <person name="Kuo A."/>
            <person name="Mondo S."/>
            <person name="Pangilinan J."/>
            <person name="Riley R."/>
            <person name="Labutti K."/>
            <person name="Andreopoulos B."/>
            <person name="Lipzen A."/>
            <person name="Chen C."/>
            <person name="Yanf M."/>
            <person name="Daum C."/>
            <person name="Ng V."/>
            <person name="Clum A."/>
            <person name="Ohm R."/>
            <person name="Martin F."/>
            <person name="Silar P."/>
            <person name="Natvig D."/>
            <person name="Lalanne C."/>
            <person name="Gautier V."/>
            <person name="Ament-Velasquez S.L."/>
            <person name="Kruys A."/>
            <person name="Hutchinson M.I."/>
            <person name="Powell A.J."/>
            <person name="Barry K."/>
            <person name="Miller A.N."/>
            <person name="Grigoriev I.V."/>
            <person name="Debuchy R."/>
            <person name="Gladieux P."/>
            <person name="Thoren M.H."/>
            <person name="Johannesson H."/>
        </authorList>
    </citation>
    <scope>NUCLEOTIDE SEQUENCE</scope>
    <source>
        <strain evidence="2">CBS 538.74</strain>
    </source>
</reference>
<protein>
    <recommendedName>
        <fullName evidence="1">2EXR domain-containing protein</fullName>
    </recommendedName>
</protein>
<dbReference type="PANTHER" id="PTHR35910">
    <property type="entry name" value="2EXR DOMAIN-CONTAINING PROTEIN"/>
    <property type="match status" value="1"/>
</dbReference>
<evidence type="ECO:0000313" key="3">
    <source>
        <dbReference type="Proteomes" id="UP001302745"/>
    </source>
</evidence>
<comment type="caution">
    <text evidence="2">The sequence shown here is derived from an EMBL/GenBank/DDBJ whole genome shotgun (WGS) entry which is preliminary data.</text>
</comment>
<evidence type="ECO:0000313" key="2">
    <source>
        <dbReference type="EMBL" id="KAK4156435.1"/>
    </source>
</evidence>
<dbReference type="EMBL" id="MU856868">
    <property type="protein sequence ID" value="KAK4156435.1"/>
    <property type="molecule type" value="Genomic_DNA"/>
</dbReference>
<feature type="domain" description="2EXR" evidence="1">
    <location>
        <begin position="8"/>
        <end position="96"/>
    </location>
</feature>